<name>A0ABT8KNS8_9BACT</name>
<evidence type="ECO:0000256" key="3">
    <source>
        <dbReference type="ARBA" id="ARBA00023237"/>
    </source>
</evidence>
<keyword evidence="2 4" id="KW-0472">Membrane</keyword>
<evidence type="ECO:0000256" key="4">
    <source>
        <dbReference type="PROSITE-ProRule" id="PRU00473"/>
    </source>
</evidence>
<dbReference type="Gene3D" id="3.30.1330.60">
    <property type="entry name" value="OmpA-like domain"/>
    <property type="match status" value="1"/>
</dbReference>
<keyword evidence="9" id="KW-1185">Reference proteome</keyword>
<dbReference type="PRINTS" id="PR01021">
    <property type="entry name" value="OMPADOMAIN"/>
</dbReference>
<dbReference type="InterPro" id="IPR006664">
    <property type="entry name" value="OMP_bac"/>
</dbReference>
<dbReference type="PANTHER" id="PTHR30329:SF21">
    <property type="entry name" value="LIPOPROTEIN YIAD-RELATED"/>
    <property type="match status" value="1"/>
</dbReference>
<dbReference type="Proteomes" id="UP001172082">
    <property type="component" value="Unassembled WGS sequence"/>
</dbReference>
<feature type="chain" id="PRO_5047492711" evidence="6">
    <location>
        <begin position="22"/>
        <end position="429"/>
    </location>
</feature>
<comment type="caution">
    <text evidence="8">The sequence shown here is derived from an EMBL/GenBank/DDBJ whole genome shotgun (WGS) entry which is preliminary data.</text>
</comment>
<feature type="region of interest" description="Disordered" evidence="5">
    <location>
        <begin position="64"/>
        <end position="89"/>
    </location>
</feature>
<protein>
    <submittedName>
        <fullName evidence="8">OmpA family protein</fullName>
    </submittedName>
</protein>
<feature type="signal peptide" evidence="6">
    <location>
        <begin position="1"/>
        <end position="21"/>
    </location>
</feature>
<dbReference type="SUPFAM" id="SSF103088">
    <property type="entry name" value="OmpA-like"/>
    <property type="match status" value="1"/>
</dbReference>
<proteinExistence type="predicted"/>
<keyword evidence="3" id="KW-0998">Cell outer membrane</keyword>
<dbReference type="InterPro" id="IPR006665">
    <property type="entry name" value="OmpA-like"/>
</dbReference>
<dbReference type="InterPro" id="IPR050330">
    <property type="entry name" value="Bact_OuterMem_StrucFunc"/>
</dbReference>
<accession>A0ABT8KNS8</accession>
<keyword evidence="6" id="KW-0732">Signal</keyword>
<dbReference type="PROSITE" id="PS51123">
    <property type="entry name" value="OMPA_2"/>
    <property type="match status" value="1"/>
</dbReference>
<evidence type="ECO:0000259" key="7">
    <source>
        <dbReference type="PROSITE" id="PS51123"/>
    </source>
</evidence>
<dbReference type="EMBL" id="JAUJEA010000004">
    <property type="protein sequence ID" value="MDN5202371.1"/>
    <property type="molecule type" value="Genomic_DNA"/>
</dbReference>
<organism evidence="8 9">
    <name type="scientific">Splendidivirga corallicola</name>
    <dbReference type="NCBI Taxonomy" id="3051826"/>
    <lineage>
        <taxon>Bacteria</taxon>
        <taxon>Pseudomonadati</taxon>
        <taxon>Bacteroidota</taxon>
        <taxon>Cytophagia</taxon>
        <taxon>Cytophagales</taxon>
        <taxon>Splendidivirgaceae</taxon>
        <taxon>Splendidivirga</taxon>
    </lineage>
</organism>
<evidence type="ECO:0000313" key="8">
    <source>
        <dbReference type="EMBL" id="MDN5202371.1"/>
    </source>
</evidence>
<reference evidence="8" key="1">
    <citation type="submission" date="2023-06" db="EMBL/GenBank/DDBJ databases">
        <title>Genomic of Parafulvivirga corallium.</title>
        <authorList>
            <person name="Wang G."/>
        </authorList>
    </citation>
    <scope>NUCLEOTIDE SEQUENCE</scope>
    <source>
        <strain evidence="8">BMA10</strain>
    </source>
</reference>
<feature type="compositionally biased region" description="Acidic residues" evidence="5">
    <location>
        <begin position="79"/>
        <end position="89"/>
    </location>
</feature>
<dbReference type="RefSeq" id="WP_346752395.1">
    <property type="nucleotide sequence ID" value="NZ_JAUJEA010000004.1"/>
</dbReference>
<dbReference type="Pfam" id="PF00691">
    <property type="entry name" value="OmpA"/>
    <property type="match status" value="1"/>
</dbReference>
<evidence type="ECO:0000313" key="9">
    <source>
        <dbReference type="Proteomes" id="UP001172082"/>
    </source>
</evidence>
<feature type="region of interest" description="Disordered" evidence="5">
    <location>
        <begin position="401"/>
        <end position="421"/>
    </location>
</feature>
<dbReference type="InterPro" id="IPR036737">
    <property type="entry name" value="OmpA-like_sf"/>
</dbReference>
<gene>
    <name evidence="8" type="ORF">QQ008_13375</name>
</gene>
<evidence type="ECO:0000256" key="2">
    <source>
        <dbReference type="ARBA" id="ARBA00023136"/>
    </source>
</evidence>
<evidence type="ECO:0000256" key="1">
    <source>
        <dbReference type="ARBA" id="ARBA00004442"/>
    </source>
</evidence>
<feature type="domain" description="OmpA-like" evidence="7">
    <location>
        <begin position="314"/>
        <end position="429"/>
    </location>
</feature>
<sequence>MKKHKIIMIVILLGFSLSAHAQLLKKLKRSVKETAEETIDRKVREKTERKTGQAMDSILYSKKKLRKKKKDKNGNIEQGNDDQDTDQIESYDEGTSENFEVYSKFDFVPGEEILLFDDFSLDNIGDFPAKWNTNGSGELVLIGDQKWFMLIGKSTYIPELTNSLPKDYTVEFDMLTNGIDHKTSSQAKLEIWLQDNNSFERAINSAKVEIPLAQYTSAGFVVENSVNGKREIRNNIGKDVRSDILENTHISIAVNGKRIRMWVNENKVVDVPRLVPDKIVSFKLYPRGLRDDQDQIFITNLKIAKGGLDLRSKLLNEGKFSTTGILFNSGSDQIKPESYGVLKQIATALQQEPEINLNIIGHTDADGNEEDNLTLSQLRATSVKNILVSEFGIEADRLQTEGKGESEPIDNNTSAEGKANNRRVEFVKI</sequence>
<evidence type="ECO:0000256" key="6">
    <source>
        <dbReference type="SAM" id="SignalP"/>
    </source>
</evidence>
<evidence type="ECO:0000256" key="5">
    <source>
        <dbReference type="SAM" id="MobiDB-lite"/>
    </source>
</evidence>
<comment type="subcellular location">
    <subcellularLocation>
        <location evidence="1">Cell outer membrane</location>
    </subcellularLocation>
</comment>
<dbReference type="PANTHER" id="PTHR30329">
    <property type="entry name" value="STATOR ELEMENT OF FLAGELLAR MOTOR COMPLEX"/>
    <property type="match status" value="1"/>
</dbReference>
<dbReference type="CDD" id="cd07185">
    <property type="entry name" value="OmpA_C-like"/>
    <property type="match status" value="1"/>
</dbReference>